<organism evidence="1 2">
    <name type="scientific">Phialemonium thermophilum</name>
    <dbReference type="NCBI Taxonomy" id="223376"/>
    <lineage>
        <taxon>Eukaryota</taxon>
        <taxon>Fungi</taxon>
        <taxon>Dikarya</taxon>
        <taxon>Ascomycota</taxon>
        <taxon>Pezizomycotina</taxon>
        <taxon>Sordariomycetes</taxon>
        <taxon>Sordariomycetidae</taxon>
        <taxon>Cephalothecales</taxon>
        <taxon>Cephalothecaceae</taxon>
        <taxon>Phialemonium</taxon>
    </lineage>
</organism>
<evidence type="ECO:0000313" key="1">
    <source>
        <dbReference type="EMBL" id="KAL1835013.1"/>
    </source>
</evidence>
<proteinExistence type="predicted"/>
<sequence length="79" mass="8699">MSPAMETGTKTNPSHIVPLATPPVRVFAAPPNLIRSLPFFFKRDPGTREGAVSLVTAWERTTTCLILSTNRHPRQKTGQ</sequence>
<protein>
    <submittedName>
        <fullName evidence="1">Uncharacterized protein</fullName>
    </submittedName>
</protein>
<reference evidence="1 2" key="1">
    <citation type="journal article" date="2024" name="Commun. Biol.">
        <title>Comparative genomic analysis of thermophilic fungi reveals convergent evolutionary adaptations and gene losses.</title>
        <authorList>
            <person name="Steindorff A.S."/>
            <person name="Aguilar-Pontes M.V."/>
            <person name="Robinson A.J."/>
            <person name="Andreopoulos B."/>
            <person name="LaButti K."/>
            <person name="Kuo A."/>
            <person name="Mondo S."/>
            <person name="Riley R."/>
            <person name="Otillar R."/>
            <person name="Haridas S."/>
            <person name="Lipzen A."/>
            <person name="Grimwood J."/>
            <person name="Schmutz J."/>
            <person name="Clum A."/>
            <person name="Reid I.D."/>
            <person name="Moisan M.C."/>
            <person name="Butler G."/>
            <person name="Nguyen T.T.M."/>
            <person name="Dewar K."/>
            <person name="Conant G."/>
            <person name="Drula E."/>
            <person name="Henrissat B."/>
            <person name="Hansel C."/>
            <person name="Singer S."/>
            <person name="Hutchinson M.I."/>
            <person name="de Vries R.P."/>
            <person name="Natvig D.O."/>
            <person name="Powell A.J."/>
            <person name="Tsang A."/>
            <person name="Grigoriev I.V."/>
        </authorList>
    </citation>
    <scope>NUCLEOTIDE SEQUENCE [LARGE SCALE GENOMIC DNA]</scope>
    <source>
        <strain evidence="1 2">ATCC 24622</strain>
    </source>
</reference>
<evidence type="ECO:0000313" key="2">
    <source>
        <dbReference type="Proteomes" id="UP001586593"/>
    </source>
</evidence>
<gene>
    <name evidence="1" type="ORF">VTK73DRAFT_6465</name>
</gene>
<comment type="caution">
    <text evidence="1">The sequence shown here is derived from an EMBL/GenBank/DDBJ whole genome shotgun (WGS) entry which is preliminary data.</text>
</comment>
<dbReference type="EMBL" id="JAZHXJ010003641">
    <property type="protein sequence ID" value="KAL1835013.1"/>
    <property type="molecule type" value="Genomic_DNA"/>
</dbReference>
<name>A0ABR3UZF4_9PEZI</name>
<keyword evidence="2" id="KW-1185">Reference proteome</keyword>
<accession>A0ABR3UZF4</accession>
<dbReference type="Proteomes" id="UP001586593">
    <property type="component" value="Unassembled WGS sequence"/>
</dbReference>